<dbReference type="AlphaFoldDB" id="A0A0C3GID9"/>
<dbReference type="InParanoid" id="A0A0C3GID9"/>
<evidence type="ECO:0000313" key="2">
    <source>
        <dbReference type="EMBL" id="KIM91399.1"/>
    </source>
</evidence>
<evidence type="ECO:0000256" key="1">
    <source>
        <dbReference type="SAM" id="MobiDB-lite"/>
    </source>
</evidence>
<gene>
    <name evidence="2" type="ORF">PILCRDRAFT_128542</name>
</gene>
<proteinExistence type="predicted"/>
<organism evidence="2 3">
    <name type="scientific">Piloderma croceum (strain F 1598)</name>
    <dbReference type="NCBI Taxonomy" id="765440"/>
    <lineage>
        <taxon>Eukaryota</taxon>
        <taxon>Fungi</taxon>
        <taxon>Dikarya</taxon>
        <taxon>Basidiomycota</taxon>
        <taxon>Agaricomycotina</taxon>
        <taxon>Agaricomycetes</taxon>
        <taxon>Agaricomycetidae</taxon>
        <taxon>Atheliales</taxon>
        <taxon>Atheliaceae</taxon>
        <taxon>Piloderma</taxon>
    </lineage>
</organism>
<dbReference type="HOGENOM" id="CLU_2400430_0_0_1"/>
<dbReference type="Proteomes" id="UP000054166">
    <property type="component" value="Unassembled WGS sequence"/>
</dbReference>
<name>A0A0C3GID9_PILCF</name>
<reference evidence="2 3" key="1">
    <citation type="submission" date="2014-04" db="EMBL/GenBank/DDBJ databases">
        <authorList>
            <consortium name="DOE Joint Genome Institute"/>
            <person name="Kuo A."/>
            <person name="Tarkka M."/>
            <person name="Buscot F."/>
            <person name="Kohler A."/>
            <person name="Nagy L.G."/>
            <person name="Floudas D."/>
            <person name="Copeland A."/>
            <person name="Barry K.W."/>
            <person name="Cichocki N."/>
            <person name="Veneault-Fourrey C."/>
            <person name="LaButti K."/>
            <person name="Lindquist E.A."/>
            <person name="Lipzen A."/>
            <person name="Lundell T."/>
            <person name="Morin E."/>
            <person name="Murat C."/>
            <person name="Sun H."/>
            <person name="Tunlid A."/>
            <person name="Henrissat B."/>
            <person name="Grigoriev I.V."/>
            <person name="Hibbett D.S."/>
            <person name="Martin F."/>
            <person name="Nordberg H.P."/>
            <person name="Cantor M.N."/>
            <person name="Hua S.X."/>
        </authorList>
    </citation>
    <scope>NUCLEOTIDE SEQUENCE [LARGE SCALE GENOMIC DNA]</scope>
    <source>
        <strain evidence="2 3">F 1598</strain>
    </source>
</reference>
<keyword evidence="3" id="KW-1185">Reference proteome</keyword>
<protein>
    <submittedName>
        <fullName evidence="2">Uncharacterized protein</fullName>
    </submittedName>
</protein>
<feature type="compositionally biased region" description="Basic residues" evidence="1">
    <location>
        <begin position="27"/>
        <end position="42"/>
    </location>
</feature>
<feature type="compositionally biased region" description="Basic and acidic residues" evidence="1">
    <location>
        <begin position="43"/>
        <end position="61"/>
    </location>
</feature>
<reference evidence="3" key="2">
    <citation type="submission" date="2015-01" db="EMBL/GenBank/DDBJ databases">
        <title>Evolutionary Origins and Diversification of the Mycorrhizal Mutualists.</title>
        <authorList>
            <consortium name="DOE Joint Genome Institute"/>
            <consortium name="Mycorrhizal Genomics Consortium"/>
            <person name="Kohler A."/>
            <person name="Kuo A."/>
            <person name="Nagy L.G."/>
            <person name="Floudas D."/>
            <person name="Copeland A."/>
            <person name="Barry K.W."/>
            <person name="Cichocki N."/>
            <person name="Veneault-Fourrey C."/>
            <person name="LaButti K."/>
            <person name="Lindquist E.A."/>
            <person name="Lipzen A."/>
            <person name="Lundell T."/>
            <person name="Morin E."/>
            <person name="Murat C."/>
            <person name="Riley R."/>
            <person name="Ohm R."/>
            <person name="Sun H."/>
            <person name="Tunlid A."/>
            <person name="Henrissat B."/>
            <person name="Grigoriev I.V."/>
            <person name="Hibbett D.S."/>
            <person name="Martin F."/>
        </authorList>
    </citation>
    <scope>NUCLEOTIDE SEQUENCE [LARGE SCALE GENOMIC DNA]</scope>
    <source>
        <strain evidence="3">F 1598</strain>
    </source>
</reference>
<evidence type="ECO:0000313" key="3">
    <source>
        <dbReference type="Proteomes" id="UP000054166"/>
    </source>
</evidence>
<feature type="region of interest" description="Disordered" evidence="1">
    <location>
        <begin position="13"/>
        <end position="93"/>
    </location>
</feature>
<sequence>MRPNSLNILVGIILQPGGPGTQNQTGRSRKQHRDLKADRHRARADNQIHRAREPETLEHKTRPAPKATGRGRLGQQDAAGEGKKELSKIFEDV</sequence>
<feature type="compositionally biased region" description="Basic and acidic residues" evidence="1">
    <location>
        <begin position="80"/>
        <end position="93"/>
    </location>
</feature>
<accession>A0A0C3GID9</accession>
<dbReference type="EMBL" id="KN832971">
    <property type="protein sequence ID" value="KIM91399.1"/>
    <property type="molecule type" value="Genomic_DNA"/>
</dbReference>